<feature type="domain" description="UDP-3-O-[3-hydroxymyristoyl] glucosamine N-acyltransferase non-repeat region" evidence="8">
    <location>
        <begin position="34"/>
        <end position="101"/>
    </location>
</feature>
<evidence type="ECO:0000256" key="6">
    <source>
        <dbReference type="ARBA" id="ARBA00023315"/>
    </source>
</evidence>
<evidence type="ECO:0000259" key="8">
    <source>
        <dbReference type="Pfam" id="PF04613"/>
    </source>
</evidence>
<dbReference type="NCBIfam" id="NF002060">
    <property type="entry name" value="PRK00892.1"/>
    <property type="match status" value="1"/>
</dbReference>
<feature type="active site" description="Proton acceptor" evidence="7">
    <location>
        <position position="257"/>
    </location>
</feature>
<comment type="function">
    <text evidence="7">Catalyzes the N-acylation of UDP-3-O-acylglucosamine using 3-hydroxyacyl-ACP as the acyl donor. Is involved in the biosynthesis of lipid A, a phosphorylated glycolipid that anchors the lipopolysaccharide to the outer membrane of the cell.</text>
</comment>
<keyword evidence="5 7" id="KW-0443">Lipid metabolism</keyword>
<sequence>MTDPVFFVPTRRYTAQEVANLAGAELADRGHASIEISGIASASNGGAGKLVFVEGRKNARLAETVEAAAIFCTADMAASVRPGVAVLVTRRPQAAFAAIGRLMFPAAASPQALTGETGISPHAFVDPSARIEPGVIIEAGAVVGPAAAIGSATIIGPGAVIGMQCQIGRSCYVGPGASLQATLAGDRVIIHAGARIGQDGFGFTVGASGPERLPQIGRVVIQDNVEVGANSTVDRGALADTVIGENSKIDNLVQIAHNVVIGRNCLIAAQTGISGSVTVGDNVVMGGGVGIADHLTIGAGAQLAAGSGFMHDVPPGEVWGGYPAEPLGTMMRNVATLRKLTAERSKRGKTNG</sequence>
<gene>
    <name evidence="7 9" type="primary">lpxD</name>
    <name evidence="9" type="ORF">ABUE31_20615</name>
</gene>
<evidence type="ECO:0000256" key="5">
    <source>
        <dbReference type="ARBA" id="ARBA00023098"/>
    </source>
</evidence>
<keyword evidence="10" id="KW-1185">Reference proteome</keyword>
<keyword evidence="3 7" id="KW-0808">Transferase</keyword>
<reference evidence="9 10" key="1">
    <citation type="submission" date="2024-06" db="EMBL/GenBank/DDBJ databases">
        <authorList>
            <person name="Tuo L."/>
        </authorList>
    </citation>
    <scope>NUCLEOTIDE SEQUENCE [LARGE SCALE GENOMIC DNA]</scope>
    <source>
        <strain evidence="9 10">ZMM04-5</strain>
    </source>
</reference>
<comment type="catalytic activity">
    <reaction evidence="7">
        <text>a UDP-3-O-[(3R)-3-hydroxyacyl]-alpha-D-glucosamine + a (3R)-hydroxyacyl-[ACP] = a UDP-2-N,3-O-bis[(3R)-3-hydroxyacyl]-alpha-D-glucosamine + holo-[ACP] + H(+)</text>
        <dbReference type="Rhea" id="RHEA:53836"/>
        <dbReference type="Rhea" id="RHEA-COMP:9685"/>
        <dbReference type="Rhea" id="RHEA-COMP:9945"/>
        <dbReference type="ChEBI" id="CHEBI:15378"/>
        <dbReference type="ChEBI" id="CHEBI:64479"/>
        <dbReference type="ChEBI" id="CHEBI:78827"/>
        <dbReference type="ChEBI" id="CHEBI:137740"/>
        <dbReference type="ChEBI" id="CHEBI:137748"/>
        <dbReference type="EC" id="2.3.1.191"/>
    </reaction>
</comment>
<dbReference type="RefSeq" id="WP_367725635.1">
    <property type="nucleotide sequence ID" value="NZ_JBFOCI010000008.1"/>
</dbReference>
<dbReference type="Gene3D" id="2.160.10.10">
    <property type="entry name" value="Hexapeptide repeat proteins"/>
    <property type="match status" value="1"/>
</dbReference>
<organism evidence="9 10">
    <name type="scientific">Mesorhizobium marinum</name>
    <dbReference type="NCBI Taxonomy" id="3228790"/>
    <lineage>
        <taxon>Bacteria</taxon>
        <taxon>Pseudomonadati</taxon>
        <taxon>Pseudomonadota</taxon>
        <taxon>Alphaproteobacteria</taxon>
        <taxon>Hyphomicrobiales</taxon>
        <taxon>Phyllobacteriaceae</taxon>
        <taxon>Mesorhizobium</taxon>
    </lineage>
</organism>
<evidence type="ECO:0000313" key="9">
    <source>
        <dbReference type="EMBL" id="MEW9808401.1"/>
    </source>
</evidence>
<dbReference type="Pfam" id="PF04613">
    <property type="entry name" value="LpxD"/>
    <property type="match status" value="1"/>
</dbReference>
<evidence type="ECO:0000256" key="4">
    <source>
        <dbReference type="ARBA" id="ARBA00022737"/>
    </source>
</evidence>
<dbReference type="EMBL" id="JBFOCI010000008">
    <property type="protein sequence ID" value="MEW9808401.1"/>
    <property type="molecule type" value="Genomic_DNA"/>
</dbReference>
<dbReference type="InterPro" id="IPR011004">
    <property type="entry name" value="Trimer_LpxA-like_sf"/>
</dbReference>
<dbReference type="InterPro" id="IPR001451">
    <property type="entry name" value="Hexapep"/>
</dbReference>
<dbReference type="SUPFAM" id="SSF51161">
    <property type="entry name" value="Trimeric LpxA-like enzymes"/>
    <property type="match status" value="1"/>
</dbReference>
<dbReference type="PANTHER" id="PTHR43378">
    <property type="entry name" value="UDP-3-O-ACYLGLUCOSAMINE N-ACYLTRANSFERASE"/>
    <property type="match status" value="1"/>
</dbReference>
<dbReference type="InterPro" id="IPR020573">
    <property type="entry name" value="UDP_GlcNAc_AcTrfase_non-rep"/>
</dbReference>
<dbReference type="Proteomes" id="UP001556196">
    <property type="component" value="Unassembled WGS sequence"/>
</dbReference>
<dbReference type="InterPro" id="IPR007691">
    <property type="entry name" value="LpxD"/>
</dbReference>
<keyword evidence="2 7" id="KW-0441">Lipid A biosynthesis</keyword>
<protein>
    <recommendedName>
        <fullName evidence="7">UDP-3-O-acylglucosamine N-acyltransferase</fullName>
        <ecNumber evidence="7">2.3.1.191</ecNumber>
    </recommendedName>
</protein>
<name>A0ABV3R503_9HYPH</name>
<dbReference type="PANTHER" id="PTHR43378:SF2">
    <property type="entry name" value="UDP-3-O-ACYLGLUCOSAMINE N-ACYLTRANSFERASE 1, MITOCHONDRIAL-RELATED"/>
    <property type="match status" value="1"/>
</dbReference>
<dbReference type="GO" id="GO:0103118">
    <property type="term" value="F:UDP-3-O-[(3R)-3-hydroxyacyl]-glucosamine N-acyltransferase activity"/>
    <property type="evidence" value="ECO:0007669"/>
    <property type="project" value="UniProtKB-EC"/>
</dbReference>
<dbReference type="CDD" id="cd03352">
    <property type="entry name" value="LbH_LpxD"/>
    <property type="match status" value="1"/>
</dbReference>
<proteinExistence type="inferred from homology"/>
<comment type="pathway">
    <text evidence="7">Bacterial outer membrane biogenesis; LPS lipid A biosynthesis.</text>
</comment>
<dbReference type="EC" id="2.3.1.191" evidence="7"/>
<comment type="caution">
    <text evidence="9">The sequence shown here is derived from an EMBL/GenBank/DDBJ whole genome shotgun (WGS) entry which is preliminary data.</text>
</comment>
<evidence type="ECO:0000256" key="1">
    <source>
        <dbReference type="ARBA" id="ARBA00022516"/>
    </source>
</evidence>
<dbReference type="Gene3D" id="3.40.1390.10">
    <property type="entry name" value="MurE/MurF, N-terminal domain"/>
    <property type="match status" value="1"/>
</dbReference>
<dbReference type="Pfam" id="PF00132">
    <property type="entry name" value="Hexapep"/>
    <property type="match status" value="1"/>
</dbReference>
<accession>A0ABV3R503</accession>
<comment type="similarity">
    <text evidence="7">Belongs to the transferase hexapeptide repeat family. LpxD subfamily.</text>
</comment>
<dbReference type="HAMAP" id="MF_00523">
    <property type="entry name" value="LpxD"/>
    <property type="match status" value="1"/>
</dbReference>
<evidence type="ECO:0000256" key="7">
    <source>
        <dbReference type="HAMAP-Rule" id="MF_00523"/>
    </source>
</evidence>
<comment type="subunit">
    <text evidence="7">Homotrimer.</text>
</comment>
<keyword evidence="1 7" id="KW-0444">Lipid biosynthesis</keyword>
<keyword evidence="6 7" id="KW-0012">Acyltransferase</keyword>
<dbReference type="NCBIfam" id="TIGR01853">
    <property type="entry name" value="lipid_A_lpxD"/>
    <property type="match status" value="1"/>
</dbReference>
<evidence type="ECO:0000313" key="10">
    <source>
        <dbReference type="Proteomes" id="UP001556196"/>
    </source>
</evidence>
<evidence type="ECO:0000256" key="2">
    <source>
        <dbReference type="ARBA" id="ARBA00022556"/>
    </source>
</evidence>
<keyword evidence="4 7" id="KW-0677">Repeat</keyword>
<evidence type="ECO:0000256" key="3">
    <source>
        <dbReference type="ARBA" id="ARBA00022679"/>
    </source>
</evidence>